<organism evidence="10 11">
    <name type="scientific">Dryococelus australis</name>
    <dbReference type="NCBI Taxonomy" id="614101"/>
    <lineage>
        <taxon>Eukaryota</taxon>
        <taxon>Metazoa</taxon>
        <taxon>Ecdysozoa</taxon>
        <taxon>Arthropoda</taxon>
        <taxon>Hexapoda</taxon>
        <taxon>Insecta</taxon>
        <taxon>Pterygota</taxon>
        <taxon>Neoptera</taxon>
        <taxon>Polyneoptera</taxon>
        <taxon>Phasmatodea</taxon>
        <taxon>Verophasmatodea</taxon>
        <taxon>Anareolatae</taxon>
        <taxon>Phasmatidae</taxon>
        <taxon>Eurycanthinae</taxon>
        <taxon>Dryococelus</taxon>
    </lineage>
</organism>
<dbReference type="Gene3D" id="3.30.160.60">
    <property type="entry name" value="Classic Zinc Finger"/>
    <property type="match status" value="3"/>
</dbReference>
<evidence type="ECO:0000256" key="5">
    <source>
        <dbReference type="ARBA" id="ARBA00022833"/>
    </source>
</evidence>
<gene>
    <name evidence="10" type="ORF">PR048_028904</name>
</gene>
<evidence type="ECO:0000256" key="8">
    <source>
        <dbReference type="SAM" id="MobiDB-lite"/>
    </source>
</evidence>
<evidence type="ECO:0000313" key="10">
    <source>
        <dbReference type="EMBL" id="KAJ8869895.1"/>
    </source>
</evidence>
<dbReference type="PANTHER" id="PTHR24394:SF29">
    <property type="entry name" value="MYONEURIN"/>
    <property type="match status" value="1"/>
</dbReference>
<dbReference type="Pfam" id="PF00096">
    <property type="entry name" value="zf-C2H2"/>
    <property type="match status" value="3"/>
</dbReference>
<evidence type="ECO:0000256" key="4">
    <source>
        <dbReference type="ARBA" id="ARBA00022771"/>
    </source>
</evidence>
<comment type="caution">
    <text evidence="10">The sequence shown here is derived from an EMBL/GenBank/DDBJ whole genome shotgun (WGS) entry which is preliminary data.</text>
</comment>
<dbReference type="PANTHER" id="PTHR24394">
    <property type="entry name" value="ZINC FINGER PROTEIN"/>
    <property type="match status" value="1"/>
</dbReference>
<evidence type="ECO:0000256" key="3">
    <source>
        <dbReference type="ARBA" id="ARBA00022737"/>
    </source>
</evidence>
<keyword evidence="6" id="KW-0539">Nucleus</keyword>
<dbReference type="SMART" id="SM00355">
    <property type="entry name" value="ZnF_C2H2"/>
    <property type="match status" value="4"/>
</dbReference>
<keyword evidence="4 7" id="KW-0863">Zinc-finger</keyword>
<dbReference type="PROSITE" id="PS50157">
    <property type="entry name" value="ZINC_FINGER_C2H2_2"/>
    <property type="match status" value="4"/>
</dbReference>
<feature type="domain" description="C2H2-type" evidence="9">
    <location>
        <begin position="360"/>
        <end position="387"/>
    </location>
</feature>
<dbReference type="InterPro" id="IPR013087">
    <property type="entry name" value="Znf_C2H2_type"/>
</dbReference>
<evidence type="ECO:0000256" key="7">
    <source>
        <dbReference type="PROSITE-ProRule" id="PRU00042"/>
    </source>
</evidence>
<dbReference type="EMBL" id="JARBHB010000013">
    <property type="protein sequence ID" value="KAJ8869895.1"/>
    <property type="molecule type" value="Genomic_DNA"/>
</dbReference>
<feature type="domain" description="C2H2-type" evidence="9">
    <location>
        <begin position="388"/>
        <end position="415"/>
    </location>
</feature>
<protein>
    <recommendedName>
        <fullName evidence="9">C2H2-type domain-containing protein</fullName>
    </recommendedName>
</protein>
<comment type="subcellular location">
    <subcellularLocation>
        <location evidence="1">Nucleus</location>
    </subcellularLocation>
</comment>
<accession>A0ABQ9GBV6</accession>
<dbReference type="Proteomes" id="UP001159363">
    <property type="component" value="Chromosome 12"/>
</dbReference>
<feature type="region of interest" description="Disordered" evidence="8">
    <location>
        <begin position="262"/>
        <end position="282"/>
    </location>
</feature>
<keyword evidence="3" id="KW-0677">Repeat</keyword>
<evidence type="ECO:0000256" key="6">
    <source>
        <dbReference type="ARBA" id="ARBA00023242"/>
    </source>
</evidence>
<reference evidence="10 11" key="1">
    <citation type="submission" date="2023-02" db="EMBL/GenBank/DDBJ databases">
        <title>LHISI_Scaffold_Assembly.</title>
        <authorList>
            <person name="Stuart O.P."/>
            <person name="Cleave R."/>
            <person name="Magrath M.J.L."/>
            <person name="Mikheyev A.S."/>
        </authorList>
    </citation>
    <scope>NUCLEOTIDE SEQUENCE [LARGE SCALE GENOMIC DNA]</scope>
    <source>
        <strain evidence="10">Daus_M_001</strain>
        <tissue evidence="10">Leg muscle</tissue>
    </source>
</reference>
<proteinExistence type="predicted"/>
<keyword evidence="2" id="KW-0479">Metal-binding</keyword>
<keyword evidence="11" id="KW-1185">Reference proteome</keyword>
<feature type="domain" description="C2H2-type" evidence="9">
    <location>
        <begin position="304"/>
        <end position="331"/>
    </location>
</feature>
<sequence>MNYYPLPEQFHGVQQFSGMKFNTDTIPHDAVLITNAVEGKIQYFQHGGNLVPMGGGIQGMPVTVPTVPTSGTSGHTFNLTQHTQQSVVINASLGWNTMNRFGDDTSRSGPVLNIPFAGQTGAAVLTMQPGHPTSVWPIRLVQSAPAVTGNPNETVLQPAANCKDMRAGEIKQEQDVVKNTSATFDRSVSQCTSVSDEPGETQKCTQDYLGSQSECYKAQHNGHLTVPKCFPPSSFSETVHHGLKYVSTSCQTVKWQTNMNMEPGAAGETENVNTTVSKKRKNYKKRLRPGEIRMLTALDGSLLFCCPECNVAYPERELLNQHSLSHKLQRRFRCNICDAALKRKEHLDQHMKGHNDDRPFQCTVCSKGFKRNEHLTRHYVIHSGIKDFVCVECGKAFARKDHLHKHTQMHIAKKVKAELKQLRSEKNTSQPVMRLFDIKEESFEPAHFFQSVC</sequence>
<name>A0ABQ9GBV6_9NEOP</name>
<feature type="domain" description="C2H2-type" evidence="9">
    <location>
        <begin position="332"/>
        <end position="359"/>
    </location>
</feature>
<dbReference type="SUPFAM" id="SSF57667">
    <property type="entry name" value="beta-beta-alpha zinc fingers"/>
    <property type="match status" value="2"/>
</dbReference>
<evidence type="ECO:0000313" key="11">
    <source>
        <dbReference type="Proteomes" id="UP001159363"/>
    </source>
</evidence>
<evidence type="ECO:0000256" key="1">
    <source>
        <dbReference type="ARBA" id="ARBA00004123"/>
    </source>
</evidence>
<dbReference type="InterPro" id="IPR036236">
    <property type="entry name" value="Znf_C2H2_sf"/>
</dbReference>
<evidence type="ECO:0000259" key="9">
    <source>
        <dbReference type="PROSITE" id="PS50157"/>
    </source>
</evidence>
<evidence type="ECO:0000256" key="2">
    <source>
        <dbReference type="ARBA" id="ARBA00022723"/>
    </source>
</evidence>
<keyword evidence="5" id="KW-0862">Zinc</keyword>
<dbReference type="PROSITE" id="PS00028">
    <property type="entry name" value="ZINC_FINGER_C2H2_1"/>
    <property type="match status" value="4"/>
</dbReference>